<protein>
    <submittedName>
        <fullName evidence="3">DUF4974 domain-containing protein</fullName>
    </submittedName>
</protein>
<evidence type="ECO:0000313" key="4">
    <source>
        <dbReference type="Proteomes" id="UP000318815"/>
    </source>
</evidence>
<dbReference type="InterPro" id="IPR012373">
    <property type="entry name" value="Ferrdict_sens_TM"/>
</dbReference>
<sequence length="293" mass="32733">MFRWSIPALIVGLTTAFVTLRLRHSNNLPIQPEIQLSDVMPGSYGAVLTRADGSTLTLDSFAIETLASQQKSAAAAIGFNMITTPKGRRFDCRLPDGSHVWLNAQSSIRYPLTFNGKERKVEVTGGVYLEVVPDTAHPFFVTLPGKHTVATNGGSFNIYAYTDARASVLRITALDDAMHIRVKGREAPVTLYAGQEASLPPGKDMSIATADPEQALAWKRGIFYFKKTPLRRVMRQLARWYDVMVVYPKEVPDRVFTGTIDSNKRLEEALQVLAPLKLRFQFKGNRRLLEVYE</sequence>
<dbReference type="Pfam" id="PF16344">
    <property type="entry name" value="FecR_C"/>
    <property type="match status" value="1"/>
</dbReference>
<dbReference type="InterPro" id="IPR006860">
    <property type="entry name" value="FecR"/>
</dbReference>
<organism evidence="3 4">
    <name type="scientific">Chitinophaga pinensis</name>
    <dbReference type="NCBI Taxonomy" id="79329"/>
    <lineage>
        <taxon>Bacteria</taxon>
        <taxon>Pseudomonadati</taxon>
        <taxon>Bacteroidota</taxon>
        <taxon>Chitinophagia</taxon>
        <taxon>Chitinophagales</taxon>
        <taxon>Chitinophagaceae</taxon>
        <taxon>Chitinophaga</taxon>
    </lineage>
</organism>
<evidence type="ECO:0000313" key="3">
    <source>
        <dbReference type="EMBL" id="TWV92211.1"/>
    </source>
</evidence>
<accession>A0A5C6LLP7</accession>
<evidence type="ECO:0000259" key="2">
    <source>
        <dbReference type="Pfam" id="PF16344"/>
    </source>
</evidence>
<gene>
    <name evidence="3" type="ORF">FEF09_28365</name>
</gene>
<keyword evidence="4" id="KW-1185">Reference proteome</keyword>
<dbReference type="OrthoDB" id="676789at2"/>
<proteinExistence type="predicted"/>
<dbReference type="AlphaFoldDB" id="A0A5C6LLP7"/>
<comment type="caution">
    <text evidence="3">The sequence shown here is derived from an EMBL/GenBank/DDBJ whole genome shotgun (WGS) entry which is preliminary data.</text>
</comment>
<dbReference type="GO" id="GO:0016989">
    <property type="term" value="F:sigma factor antagonist activity"/>
    <property type="evidence" value="ECO:0007669"/>
    <property type="project" value="TreeGrafter"/>
</dbReference>
<dbReference type="EMBL" id="VOHS01000068">
    <property type="protein sequence ID" value="TWV92211.1"/>
    <property type="molecule type" value="Genomic_DNA"/>
</dbReference>
<feature type="domain" description="Protein FecR C-terminal" evidence="2">
    <location>
        <begin position="223"/>
        <end position="285"/>
    </location>
</feature>
<dbReference type="Pfam" id="PF04773">
    <property type="entry name" value="FecR"/>
    <property type="match status" value="1"/>
</dbReference>
<dbReference type="InterPro" id="IPR032508">
    <property type="entry name" value="FecR_C"/>
</dbReference>
<dbReference type="Gene3D" id="3.55.50.30">
    <property type="match status" value="1"/>
</dbReference>
<reference evidence="3 4" key="1">
    <citation type="submission" date="2019-08" db="EMBL/GenBank/DDBJ databases">
        <title>Whole genome sequencing of chitin degrading bacteria Chitinophaga pinensis YS16.</title>
        <authorList>
            <person name="Singh R.P."/>
            <person name="Manchanda G."/>
            <person name="Maurya I.K."/>
            <person name="Joshi N.K."/>
            <person name="Srivastava A.K."/>
        </authorList>
    </citation>
    <scope>NUCLEOTIDE SEQUENCE [LARGE SCALE GENOMIC DNA]</scope>
    <source>
        <strain evidence="3 4">YS-16</strain>
    </source>
</reference>
<dbReference type="PANTHER" id="PTHR30273:SF2">
    <property type="entry name" value="PROTEIN FECR"/>
    <property type="match status" value="1"/>
</dbReference>
<evidence type="ECO:0000259" key="1">
    <source>
        <dbReference type="Pfam" id="PF04773"/>
    </source>
</evidence>
<name>A0A5C6LLP7_9BACT</name>
<feature type="domain" description="FecR protein" evidence="1">
    <location>
        <begin position="82"/>
        <end position="168"/>
    </location>
</feature>
<dbReference type="Gene3D" id="2.60.120.1440">
    <property type="match status" value="1"/>
</dbReference>
<dbReference type="PANTHER" id="PTHR30273">
    <property type="entry name" value="PERIPLASMIC SIGNAL SENSOR AND SIGMA FACTOR ACTIVATOR FECR-RELATED"/>
    <property type="match status" value="1"/>
</dbReference>
<dbReference type="Proteomes" id="UP000318815">
    <property type="component" value="Unassembled WGS sequence"/>
</dbReference>
<dbReference type="RefSeq" id="WP_146308212.1">
    <property type="nucleotide sequence ID" value="NZ_VOHS01000068.1"/>
</dbReference>